<evidence type="ECO:0000313" key="9">
    <source>
        <dbReference type="EMBL" id="OWQ71859.1"/>
    </source>
</evidence>
<feature type="transmembrane region" description="Helical" evidence="7">
    <location>
        <begin position="34"/>
        <end position="56"/>
    </location>
</feature>
<evidence type="ECO:0000256" key="6">
    <source>
        <dbReference type="ARBA" id="ARBA00023012"/>
    </source>
</evidence>
<evidence type="ECO:0000256" key="4">
    <source>
        <dbReference type="ARBA" id="ARBA00022679"/>
    </source>
</evidence>
<sequence length="886" mass="95490">MFRFFRSAHLRQDASPDATDDCDLAALRKYQRGVLLGGGCLLSIAIVAGLIALALFHADGFAARRSEALQRSRAIVEAHLAASDAAHLRLLSMAEYAWRHRPDNDARTLEVDRANYLRAGQRAVMTAGTESVPQTVLGAGTDAWPVDRLDRYLMLAHSLSIIRRLGGAGGRSSESESSFFLDPRGQLLVLGEGMSEQHLLSATGEKDRAQLIGRLAALSRTGVDDAEAYGTHATRMELVRHPVSGAPAIASALVARDGATVIGTFVTLESTAPLSRAMRIADGGVSFVLTGDGRVVAGTGSPKALDLGEVTRHLLDAEQKGRTLATFRQGLRFFQVVRIEEADWALVSTYCIADVIADGQRLYIAAASLAFGLLLGLWTLLAWLHWRAFGPALARAARVYQGEQLSRALIQLSPVGLCLLDRHSGDPVVQNDMMRQLAAAAERRGAMLYARMVDQASAILLLPDATIAEFEVSVPDPQGQAPVVLLVGATSASYQGRMVLLCAVRDLSARIELEQQQKQARESAEAASRAKSRFLAAMSHEIRTPLHGILGHLELLGRSALDDNQQARLRRITQAADSLLQIINDVLDFSRAESGHLDLVAETFEPVTLLERVALLFSPLAEAKGLVLDVMVDDAVPARLVGPQARVEQVLRNLVSNAVKFTPSGRVELRADWVPDTDGSQLQLQVIDSGIGMTETQMARLFQPYVQADASIITRFGGSGLGLSLCRELSSCMGGTIHASSTPGVGSVFTFCIPVQAVPAAGTLPLADRSVLLSSSASGWRDELRRRLERWGATVIIVSEADAWPAEHWEAHVPLVAFERSPARTEVASRAGRRRVILVSADGPLKPQVRGNAWRVSCYSSDGLLQALLVSSQRGVPTLAVERGMH</sequence>
<dbReference type="PRINTS" id="PR00344">
    <property type="entry name" value="BCTRLSENSOR"/>
</dbReference>
<keyword evidence="7" id="KW-1133">Transmembrane helix</keyword>
<dbReference type="SMART" id="SM00387">
    <property type="entry name" value="HATPase_c"/>
    <property type="match status" value="1"/>
</dbReference>
<dbReference type="EC" id="2.7.13.3" evidence="2"/>
<comment type="caution">
    <text evidence="9">The sequence shown here is derived from an EMBL/GenBank/DDBJ whole genome shotgun (WGS) entry which is preliminary data.</text>
</comment>
<proteinExistence type="predicted"/>
<dbReference type="Pfam" id="PF00512">
    <property type="entry name" value="HisKA"/>
    <property type="match status" value="1"/>
</dbReference>
<evidence type="ECO:0000256" key="2">
    <source>
        <dbReference type="ARBA" id="ARBA00012438"/>
    </source>
</evidence>
<evidence type="ECO:0000313" key="10">
    <source>
        <dbReference type="Proteomes" id="UP000197090"/>
    </source>
</evidence>
<evidence type="ECO:0000256" key="5">
    <source>
        <dbReference type="ARBA" id="ARBA00022777"/>
    </source>
</evidence>
<dbReference type="RefSeq" id="WP_088497469.1">
    <property type="nucleotide sequence ID" value="NZ_NIVX01000092.1"/>
</dbReference>
<evidence type="ECO:0000256" key="7">
    <source>
        <dbReference type="SAM" id="Phobius"/>
    </source>
</evidence>
<name>A0A246I1T3_STEMA</name>
<dbReference type="InterPro" id="IPR003661">
    <property type="entry name" value="HisK_dim/P_dom"/>
</dbReference>
<dbReference type="InterPro" id="IPR003594">
    <property type="entry name" value="HATPase_dom"/>
</dbReference>
<organism evidence="9 10">
    <name type="scientific">Stenotrophomonas maltophilia</name>
    <name type="common">Pseudomonas maltophilia</name>
    <name type="synonym">Xanthomonas maltophilia</name>
    <dbReference type="NCBI Taxonomy" id="40324"/>
    <lineage>
        <taxon>Bacteria</taxon>
        <taxon>Pseudomonadati</taxon>
        <taxon>Pseudomonadota</taxon>
        <taxon>Gammaproteobacteria</taxon>
        <taxon>Lysobacterales</taxon>
        <taxon>Lysobacteraceae</taxon>
        <taxon>Stenotrophomonas</taxon>
        <taxon>Stenotrophomonas maltophilia group</taxon>
    </lineage>
</organism>
<dbReference type="AlphaFoldDB" id="A0A246I1T3"/>
<keyword evidence="6" id="KW-0902">Two-component regulatory system</keyword>
<dbReference type="Proteomes" id="UP000197090">
    <property type="component" value="Unassembled WGS sequence"/>
</dbReference>
<dbReference type="SUPFAM" id="SSF55874">
    <property type="entry name" value="ATPase domain of HSP90 chaperone/DNA topoisomerase II/histidine kinase"/>
    <property type="match status" value="1"/>
</dbReference>
<accession>A0A246I1T3</accession>
<dbReference type="EMBL" id="NIVX01000092">
    <property type="protein sequence ID" value="OWQ71859.1"/>
    <property type="molecule type" value="Genomic_DNA"/>
</dbReference>
<reference evidence="9 10" key="1">
    <citation type="submission" date="2017-06" db="EMBL/GenBank/DDBJ databases">
        <authorList>
            <person name="Kim H.J."/>
            <person name="Triplett B.A."/>
        </authorList>
    </citation>
    <scope>NUCLEOTIDE SEQUENCE [LARGE SCALE GENOMIC DNA]</scope>
    <source>
        <strain evidence="9 10">594</strain>
    </source>
</reference>
<dbReference type="Gene3D" id="1.10.287.130">
    <property type="match status" value="1"/>
</dbReference>
<feature type="domain" description="Histidine kinase" evidence="8">
    <location>
        <begin position="537"/>
        <end position="757"/>
    </location>
</feature>
<dbReference type="InterPro" id="IPR036890">
    <property type="entry name" value="HATPase_C_sf"/>
</dbReference>
<dbReference type="CDD" id="cd18774">
    <property type="entry name" value="PDC2_HK_sensor"/>
    <property type="match status" value="1"/>
</dbReference>
<evidence type="ECO:0000256" key="1">
    <source>
        <dbReference type="ARBA" id="ARBA00000085"/>
    </source>
</evidence>
<keyword evidence="5" id="KW-0418">Kinase</keyword>
<keyword evidence="7" id="KW-0472">Membrane</keyword>
<dbReference type="InterPro" id="IPR004358">
    <property type="entry name" value="Sig_transdc_His_kin-like_C"/>
</dbReference>
<protein>
    <recommendedName>
        <fullName evidence="2">histidine kinase</fullName>
        <ecNumber evidence="2">2.7.13.3</ecNumber>
    </recommendedName>
</protein>
<evidence type="ECO:0000259" key="8">
    <source>
        <dbReference type="PROSITE" id="PS50109"/>
    </source>
</evidence>
<evidence type="ECO:0000256" key="3">
    <source>
        <dbReference type="ARBA" id="ARBA00022553"/>
    </source>
</evidence>
<dbReference type="CDD" id="cd16922">
    <property type="entry name" value="HATPase_EvgS-ArcB-TorS-like"/>
    <property type="match status" value="1"/>
</dbReference>
<comment type="catalytic activity">
    <reaction evidence="1">
        <text>ATP + protein L-histidine = ADP + protein N-phospho-L-histidine.</text>
        <dbReference type="EC" id="2.7.13.3"/>
    </reaction>
</comment>
<gene>
    <name evidence="9" type="ORF">CEE63_15560</name>
</gene>
<keyword evidence="7" id="KW-0812">Transmembrane</keyword>
<dbReference type="PROSITE" id="PS50109">
    <property type="entry name" value="HIS_KIN"/>
    <property type="match status" value="1"/>
</dbReference>
<keyword evidence="3" id="KW-0597">Phosphoprotein</keyword>
<dbReference type="PANTHER" id="PTHR43047">
    <property type="entry name" value="TWO-COMPONENT HISTIDINE PROTEIN KINASE"/>
    <property type="match status" value="1"/>
</dbReference>
<dbReference type="GO" id="GO:0000155">
    <property type="term" value="F:phosphorelay sensor kinase activity"/>
    <property type="evidence" value="ECO:0007669"/>
    <property type="project" value="InterPro"/>
</dbReference>
<dbReference type="Pfam" id="PF02518">
    <property type="entry name" value="HATPase_c"/>
    <property type="match status" value="1"/>
</dbReference>
<dbReference type="FunFam" id="3.30.565.10:FF:000010">
    <property type="entry name" value="Sensor histidine kinase RcsC"/>
    <property type="match status" value="1"/>
</dbReference>
<dbReference type="InterPro" id="IPR036097">
    <property type="entry name" value="HisK_dim/P_sf"/>
</dbReference>
<feature type="transmembrane region" description="Helical" evidence="7">
    <location>
        <begin position="362"/>
        <end position="386"/>
    </location>
</feature>
<dbReference type="InterPro" id="IPR005467">
    <property type="entry name" value="His_kinase_dom"/>
</dbReference>
<dbReference type="SUPFAM" id="SSF47384">
    <property type="entry name" value="Homodimeric domain of signal transducing histidine kinase"/>
    <property type="match status" value="1"/>
</dbReference>
<keyword evidence="4" id="KW-0808">Transferase</keyword>
<dbReference type="CDD" id="cd00082">
    <property type="entry name" value="HisKA"/>
    <property type="match status" value="1"/>
</dbReference>
<dbReference type="SMART" id="SM00388">
    <property type="entry name" value="HisKA"/>
    <property type="match status" value="1"/>
</dbReference>
<dbReference type="Gene3D" id="3.30.565.10">
    <property type="entry name" value="Histidine kinase-like ATPase, C-terminal domain"/>
    <property type="match status" value="1"/>
</dbReference>